<dbReference type="PANTHER" id="PTHR21310:SF37">
    <property type="entry name" value="AMINOGLYCOSIDE PHOSPHOTRANSFERASE DOMAIN-CONTAINING PROTEIN"/>
    <property type="match status" value="1"/>
</dbReference>
<dbReference type="STRING" id="5098.A0A507QKH9"/>
<dbReference type="EMBL" id="VIFY01000175">
    <property type="protein sequence ID" value="TQB69049.1"/>
    <property type="molecule type" value="Genomic_DNA"/>
</dbReference>
<accession>A0A507QKH9</accession>
<comment type="caution">
    <text evidence="1">The sequence shown here is derived from an EMBL/GenBank/DDBJ whole genome shotgun (WGS) entry which is preliminary data.</text>
</comment>
<organism evidence="1 2">
    <name type="scientific">Monascus purpureus</name>
    <name type="common">Red mold</name>
    <name type="synonym">Monascus anka</name>
    <dbReference type="NCBI Taxonomy" id="5098"/>
    <lineage>
        <taxon>Eukaryota</taxon>
        <taxon>Fungi</taxon>
        <taxon>Dikarya</taxon>
        <taxon>Ascomycota</taxon>
        <taxon>Pezizomycotina</taxon>
        <taxon>Eurotiomycetes</taxon>
        <taxon>Eurotiomycetidae</taxon>
        <taxon>Eurotiales</taxon>
        <taxon>Aspergillaceae</taxon>
        <taxon>Monascus</taxon>
    </lineage>
</organism>
<dbReference type="InterPro" id="IPR011009">
    <property type="entry name" value="Kinase-like_dom_sf"/>
</dbReference>
<dbReference type="InterPro" id="IPR051678">
    <property type="entry name" value="AGP_Transferase"/>
</dbReference>
<evidence type="ECO:0000313" key="2">
    <source>
        <dbReference type="Proteomes" id="UP000319663"/>
    </source>
</evidence>
<proteinExistence type="predicted"/>
<name>A0A507QKH9_MONPU</name>
<keyword evidence="2" id="KW-1185">Reference proteome</keyword>
<dbReference type="SUPFAM" id="SSF56112">
    <property type="entry name" value="Protein kinase-like (PK-like)"/>
    <property type="match status" value="1"/>
</dbReference>
<dbReference type="Gene3D" id="3.30.200.20">
    <property type="entry name" value="Phosphorylase Kinase, domain 1"/>
    <property type="match status" value="1"/>
</dbReference>
<evidence type="ECO:0000313" key="1">
    <source>
        <dbReference type="EMBL" id="TQB69049.1"/>
    </source>
</evidence>
<reference evidence="1 2" key="1">
    <citation type="submission" date="2019-06" db="EMBL/GenBank/DDBJ databases">
        <title>Wine fermentation using esterase from Monascus purpureus.</title>
        <authorList>
            <person name="Geng C."/>
            <person name="Zhang Y."/>
        </authorList>
    </citation>
    <scope>NUCLEOTIDE SEQUENCE [LARGE SCALE GENOMIC DNA]</scope>
    <source>
        <strain evidence="1">HQ1</strain>
    </source>
</reference>
<sequence>MFRMKFLDGGSAIIRFPIPGVSMFPEEKVQREVSVMRFIERHTSIRVPHVLHYGMTEGSPAGLGPFIVMEYIENDSDLVDALNTPGLQDDERCVLDPNVPEDRLRSVYGDLADILLQLARKSFNEIGSITNQEDDEFDDEWTAAYRPLTLNMNELVQLGGVFPEQLPQTNFRTASAYFLALADMHMIHLSMQRNDAIESAEDCRRKYLARCLFRKLAQENRLCSYDQGPFKFFCDDFRPANVLANSQCGFKSVGAIDWEYSYAAPVEFVHSPPSWLLLERPEYWKGGLEDWTQTYEKRLSVFLQELQKKEDNLIEREILTEGDRLSQHMLKSWQNGDFWVCYAARRSWAFDMVYWAKIDRRFFGDGNLEDRLNLLSTEERDALDDFVKRKLEEKDARTL</sequence>
<dbReference type="AlphaFoldDB" id="A0A507QKH9"/>
<protein>
    <recommendedName>
        <fullName evidence="3">Aminoglycoside phosphotransferase domain-containing protein</fullName>
    </recommendedName>
</protein>
<dbReference type="PANTHER" id="PTHR21310">
    <property type="entry name" value="AMINOGLYCOSIDE PHOSPHOTRANSFERASE-RELATED-RELATED"/>
    <property type="match status" value="1"/>
</dbReference>
<dbReference type="Proteomes" id="UP000319663">
    <property type="component" value="Unassembled WGS sequence"/>
</dbReference>
<evidence type="ECO:0008006" key="3">
    <source>
        <dbReference type="Google" id="ProtNLM"/>
    </source>
</evidence>
<gene>
    <name evidence="1" type="ORF">MPDQ_002413</name>
</gene>